<evidence type="ECO:0000259" key="3">
    <source>
        <dbReference type="SMART" id="SM00829"/>
    </source>
</evidence>
<comment type="caution">
    <text evidence="4">The sequence shown here is derived from an EMBL/GenBank/DDBJ whole genome shotgun (WGS) entry which is preliminary data.</text>
</comment>
<evidence type="ECO:0000313" key="4">
    <source>
        <dbReference type="EMBL" id="GAA4284841.1"/>
    </source>
</evidence>
<keyword evidence="1" id="KW-0521">NADP</keyword>
<dbReference type="Proteomes" id="UP001501586">
    <property type="component" value="Unassembled WGS sequence"/>
</dbReference>
<evidence type="ECO:0000313" key="5">
    <source>
        <dbReference type="Proteomes" id="UP001501586"/>
    </source>
</evidence>
<dbReference type="Pfam" id="PF08240">
    <property type="entry name" value="ADH_N"/>
    <property type="match status" value="1"/>
</dbReference>
<dbReference type="Pfam" id="PF13602">
    <property type="entry name" value="ADH_zinc_N_2"/>
    <property type="match status" value="1"/>
</dbReference>
<dbReference type="SUPFAM" id="SSF50129">
    <property type="entry name" value="GroES-like"/>
    <property type="match status" value="1"/>
</dbReference>
<organism evidence="4 5">
    <name type="scientific">Brevibacterium daeguense</name>
    <dbReference type="NCBI Taxonomy" id="909936"/>
    <lineage>
        <taxon>Bacteria</taxon>
        <taxon>Bacillati</taxon>
        <taxon>Actinomycetota</taxon>
        <taxon>Actinomycetes</taxon>
        <taxon>Micrococcales</taxon>
        <taxon>Brevibacteriaceae</taxon>
        <taxon>Brevibacterium</taxon>
    </lineage>
</organism>
<dbReference type="InterPro" id="IPR013154">
    <property type="entry name" value="ADH-like_N"/>
</dbReference>
<protein>
    <submittedName>
        <fullName evidence="4">NADP-dependent oxidoreductase</fullName>
    </submittedName>
</protein>
<dbReference type="SMART" id="SM00829">
    <property type="entry name" value="PKS_ER"/>
    <property type="match status" value="1"/>
</dbReference>
<dbReference type="RefSeq" id="WP_236862810.1">
    <property type="nucleotide sequence ID" value="NZ_BAABAZ010000006.1"/>
</dbReference>
<dbReference type="PANTHER" id="PTHR48106">
    <property type="entry name" value="QUINONE OXIDOREDUCTASE PIG3-RELATED"/>
    <property type="match status" value="1"/>
</dbReference>
<dbReference type="EMBL" id="BAABAZ010000006">
    <property type="protein sequence ID" value="GAA4284841.1"/>
    <property type="molecule type" value="Genomic_DNA"/>
</dbReference>
<accession>A0ABP8ELI3</accession>
<proteinExistence type="predicted"/>
<reference evidence="5" key="1">
    <citation type="journal article" date="2019" name="Int. J. Syst. Evol. Microbiol.">
        <title>The Global Catalogue of Microorganisms (GCM) 10K type strain sequencing project: providing services to taxonomists for standard genome sequencing and annotation.</title>
        <authorList>
            <consortium name="The Broad Institute Genomics Platform"/>
            <consortium name="The Broad Institute Genome Sequencing Center for Infectious Disease"/>
            <person name="Wu L."/>
            <person name="Ma J."/>
        </authorList>
    </citation>
    <scope>NUCLEOTIDE SEQUENCE [LARGE SCALE GENOMIC DNA]</scope>
    <source>
        <strain evidence="5">JCM 17458</strain>
    </source>
</reference>
<feature type="domain" description="Enoyl reductase (ER)" evidence="3">
    <location>
        <begin position="10"/>
        <end position="307"/>
    </location>
</feature>
<dbReference type="InterPro" id="IPR011032">
    <property type="entry name" value="GroES-like_sf"/>
</dbReference>
<dbReference type="SUPFAM" id="SSF51735">
    <property type="entry name" value="NAD(P)-binding Rossmann-fold domains"/>
    <property type="match status" value="1"/>
</dbReference>
<keyword evidence="5" id="KW-1185">Reference proteome</keyword>
<name>A0ABP8ELI3_9MICO</name>
<gene>
    <name evidence="4" type="ORF">GCM10022261_23720</name>
</gene>
<keyword evidence="2" id="KW-0560">Oxidoreductase</keyword>
<sequence length="314" mass="33040">MKIIGVTEFGGPEALAVHEVPTPSAGPGEVRIRVHAVAINPTDTTTRAGYADLSHKEPPYVPGMDAAGVVDQVGEGSAFSVGDEVMTMSVPGGENGGAYAQYLVAPDDAVTWIPSGVTIQQAATLPMNGQTALQALEKLELEPGRTLAVTGAAGTLGQYSVRLAKKAGLTVVADSADKDRELVESAGPDHIVPRGDDVAKRIREIFPDGVDGLIDAAVMDEKAVPAVRDGGGFVSVRFWKGTGERGINFRRAAVVTEYHSRAKLDFLKSAVEDGTLELTVADVYPPEKAAEAHTRFEQGGVRGRLVIDLSAWED</sequence>
<dbReference type="Gene3D" id="3.40.50.720">
    <property type="entry name" value="NAD(P)-binding Rossmann-like Domain"/>
    <property type="match status" value="1"/>
</dbReference>
<evidence type="ECO:0000256" key="2">
    <source>
        <dbReference type="ARBA" id="ARBA00023002"/>
    </source>
</evidence>
<dbReference type="InterPro" id="IPR036291">
    <property type="entry name" value="NAD(P)-bd_dom_sf"/>
</dbReference>
<dbReference type="Gene3D" id="3.90.180.10">
    <property type="entry name" value="Medium-chain alcohol dehydrogenases, catalytic domain"/>
    <property type="match status" value="1"/>
</dbReference>
<dbReference type="InterPro" id="IPR020843">
    <property type="entry name" value="ER"/>
</dbReference>
<dbReference type="CDD" id="cd05289">
    <property type="entry name" value="MDR_like_2"/>
    <property type="match status" value="1"/>
</dbReference>
<evidence type="ECO:0000256" key="1">
    <source>
        <dbReference type="ARBA" id="ARBA00022857"/>
    </source>
</evidence>